<organism evidence="4 5">
    <name type="scientific">Magnaporthiopsis poae (strain ATCC 64411 / 73-15)</name>
    <name type="common">Kentucky bluegrass fungus</name>
    <name type="synonym">Magnaporthe poae</name>
    <dbReference type="NCBI Taxonomy" id="644358"/>
    <lineage>
        <taxon>Eukaryota</taxon>
        <taxon>Fungi</taxon>
        <taxon>Dikarya</taxon>
        <taxon>Ascomycota</taxon>
        <taxon>Pezizomycotina</taxon>
        <taxon>Sordariomycetes</taxon>
        <taxon>Sordariomycetidae</taxon>
        <taxon>Magnaporthales</taxon>
        <taxon>Magnaporthaceae</taxon>
        <taxon>Magnaporthiopsis</taxon>
    </lineage>
</organism>
<name>A0A0C4DSM8_MAGP6</name>
<proteinExistence type="predicted"/>
<gene>
    <name evidence="3" type="ORF">MAPG_02910</name>
</gene>
<evidence type="ECO:0000256" key="1">
    <source>
        <dbReference type="SAM" id="Coils"/>
    </source>
</evidence>
<feature type="region of interest" description="Disordered" evidence="2">
    <location>
        <begin position="164"/>
        <end position="300"/>
    </location>
</feature>
<keyword evidence="5" id="KW-1185">Reference proteome</keyword>
<dbReference type="EMBL" id="ADBL01000706">
    <property type="status" value="NOT_ANNOTATED_CDS"/>
    <property type="molecule type" value="Genomic_DNA"/>
</dbReference>
<feature type="compositionally biased region" description="Low complexity" evidence="2">
    <location>
        <begin position="274"/>
        <end position="285"/>
    </location>
</feature>
<dbReference type="OrthoDB" id="10613817at2759"/>
<dbReference type="EMBL" id="GL876967">
    <property type="protein sequence ID" value="KLU83860.1"/>
    <property type="molecule type" value="Genomic_DNA"/>
</dbReference>
<dbReference type="Proteomes" id="UP000011715">
    <property type="component" value="Unassembled WGS sequence"/>
</dbReference>
<feature type="coiled-coil region" evidence="1">
    <location>
        <begin position="51"/>
        <end position="134"/>
    </location>
</feature>
<keyword evidence="1" id="KW-0175">Coiled coil</keyword>
<dbReference type="EnsemblFungi" id="MAPG_02910T0">
    <property type="protein sequence ID" value="MAPG_02910T0"/>
    <property type="gene ID" value="MAPG_02910"/>
</dbReference>
<accession>A0A0C4DSM8</accession>
<reference evidence="4" key="4">
    <citation type="journal article" date="2015" name="G3 (Bethesda)">
        <title>Genome sequences of three phytopathogenic species of the Magnaporthaceae family of fungi.</title>
        <authorList>
            <person name="Okagaki L.H."/>
            <person name="Nunes C.C."/>
            <person name="Sailsbery J."/>
            <person name="Clay B."/>
            <person name="Brown D."/>
            <person name="John T."/>
            <person name="Oh Y."/>
            <person name="Young N."/>
            <person name="Fitzgerald M."/>
            <person name="Haas B.J."/>
            <person name="Zeng Q."/>
            <person name="Young S."/>
            <person name="Adiconis X."/>
            <person name="Fan L."/>
            <person name="Levin J.Z."/>
            <person name="Mitchell T.K."/>
            <person name="Okubara P.A."/>
            <person name="Farman M.L."/>
            <person name="Kohn L.M."/>
            <person name="Birren B."/>
            <person name="Ma L.-J."/>
            <person name="Dean R.A."/>
        </authorList>
    </citation>
    <scope>NUCLEOTIDE SEQUENCE</scope>
    <source>
        <strain evidence="4">ATCC 64411 / 73-15</strain>
    </source>
</reference>
<evidence type="ECO:0000313" key="3">
    <source>
        <dbReference type="EMBL" id="KLU83860.1"/>
    </source>
</evidence>
<reference evidence="3" key="3">
    <citation type="submission" date="2011-03" db="EMBL/GenBank/DDBJ databases">
        <title>Annotation of Magnaporthe poae ATCC 64411.</title>
        <authorList>
            <person name="Ma L.-J."/>
            <person name="Dead R."/>
            <person name="Young S.K."/>
            <person name="Zeng Q."/>
            <person name="Gargeya S."/>
            <person name="Fitzgerald M."/>
            <person name="Haas B."/>
            <person name="Abouelleil A."/>
            <person name="Alvarado L."/>
            <person name="Arachchi H.M."/>
            <person name="Berlin A."/>
            <person name="Brown A."/>
            <person name="Chapman S.B."/>
            <person name="Chen Z."/>
            <person name="Dunbar C."/>
            <person name="Freedman E."/>
            <person name="Gearin G."/>
            <person name="Gellesch M."/>
            <person name="Goldberg J."/>
            <person name="Griggs A."/>
            <person name="Gujja S."/>
            <person name="Heiman D."/>
            <person name="Howarth C."/>
            <person name="Larson L."/>
            <person name="Lui A."/>
            <person name="MacDonald P.J.P."/>
            <person name="Mehta T."/>
            <person name="Montmayeur A."/>
            <person name="Murphy C."/>
            <person name="Neiman D."/>
            <person name="Pearson M."/>
            <person name="Priest M."/>
            <person name="Roberts A."/>
            <person name="Saif S."/>
            <person name="Shea T."/>
            <person name="Shenoy N."/>
            <person name="Sisk P."/>
            <person name="Stolte C."/>
            <person name="Sykes S."/>
            <person name="Yandava C."/>
            <person name="Wortman J."/>
            <person name="Nusbaum C."/>
            <person name="Birren B."/>
        </authorList>
    </citation>
    <scope>NUCLEOTIDE SEQUENCE</scope>
    <source>
        <strain evidence="3">ATCC 64411</strain>
    </source>
</reference>
<protein>
    <submittedName>
        <fullName evidence="3 4">Uncharacterized protein</fullName>
    </submittedName>
</protein>
<feature type="region of interest" description="Disordered" evidence="2">
    <location>
        <begin position="1"/>
        <end position="49"/>
    </location>
</feature>
<dbReference type="eggNOG" id="ENOG502RNAS">
    <property type="taxonomic scope" value="Eukaryota"/>
</dbReference>
<feature type="compositionally biased region" description="Basic residues" evidence="2">
    <location>
        <begin position="210"/>
        <end position="226"/>
    </location>
</feature>
<reference evidence="4" key="5">
    <citation type="submission" date="2015-06" db="UniProtKB">
        <authorList>
            <consortium name="EnsemblFungi"/>
        </authorList>
    </citation>
    <scope>IDENTIFICATION</scope>
    <source>
        <strain evidence="4">ATCC 64411</strain>
    </source>
</reference>
<reference evidence="5" key="1">
    <citation type="submission" date="2010-05" db="EMBL/GenBank/DDBJ databases">
        <title>The genome sequence of Magnaporthe poae strain ATCC 64411.</title>
        <authorList>
            <person name="Ma L.-J."/>
            <person name="Dead R."/>
            <person name="Young S."/>
            <person name="Zeng Q."/>
            <person name="Koehrsen M."/>
            <person name="Alvarado L."/>
            <person name="Berlin A."/>
            <person name="Chapman S.B."/>
            <person name="Chen Z."/>
            <person name="Freedman E."/>
            <person name="Gellesch M."/>
            <person name="Goldberg J."/>
            <person name="Griggs A."/>
            <person name="Gujja S."/>
            <person name="Heilman E.R."/>
            <person name="Heiman D."/>
            <person name="Hepburn T."/>
            <person name="Howarth C."/>
            <person name="Jen D."/>
            <person name="Larson L."/>
            <person name="Mehta T."/>
            <person name="Neiman D."/>
            <person name="Pearson M."/>
            <person name="Roberts A."/>
            <person name="Saif S."/>
            <person name="Shea T."/>
            <person name="Shenoy N."/>
            <person name="Sisk P."/>
            <person name="Stolte C."/>
            <person name="Sykes S."/>
            <person name="Walk T."/>
            <person name="White J."/>
            <person name="Yandava C."/>
            <person name="Haas B."/>
            <person name="Nusbaum C."/>
            <person name="Birren B."/>
        </authorList>
    </citation>
    <scope>NUCLEOTIDE SEQUENCE [LARGE SCALE GENOMIC DNA]</scope>
    <source>
        <strain evidence="5">ATCC 64411 / 73-15</strain>
    </source>
</reference>
<dbReference type="AlphaFoldDB" id="A0A0C4DSM8"/>
<sequence length="300" mass="33147">MSTSNPRRATIGRRNAATGTSTGEINSAEKGRHPASPSYMPGPSGDPRLELANLRKQLKARTAQANDAEEKARVMRQRLSDMISALQETKQEKKDLVEELEKTRQECTTTTRLYRESQTSLARAKQVYDKEREEWDKKQSSLVAQCQNQLTKISWLEKLLAPEEITNTPKDTDEMQGVNNSTAPQSPGLETPDGVLHDPELDDVGSLRPPARKSSAKKPASKKPASKKPAASSQRRGQAKRAYNTPSRPHVAESVTSEYKPSRRASAGIHKTSSRPSRASAGRPSYANPNYDDYSVFGDD</sequence>
<reference evidence="3" key="2">
    <citation type="submission" date="2010-05" db="EMBL/GenBank/DDBJ databases">
        <title>The Genome Sequence of Magnaporthe poae strain ATCC 64411.</title>
        <authorList>
            <consortium name="The Broad Institute Genome Sequencing Platform"/>
            <consortium name="Broad Institute Genome Sequencing Center for Infectious Disease"/>
            <person name="Ma L.-J."/>
            <person name="Dead R."/>
            <person name="Young S."/>
            <person name="Zeng Q."/>
            <person name="Koehrsen M."/>
            <person name="Alvarado L."/>
            <person name="Berlin A."/>
            <person name="Chapman S.B."/>
            <person name="Chen Z."/>
            <person name="Freedman E."/>
            <person name="Gellesch M."/>
            <person name="Goldberg J."/>
            <person name="Griggs A."/>
            <person name="Gujja S."/>
            <person name="Heilman E.R."/>
            <person name="Heiman D."/>
            <person name="Hepburn T."/>
            <person name="Howarth C."/>
            <person name="Jen D."/>
            <person name="Larson L."/>
            <person name="Mehta T."/>
            <person name="Neiman D."/>
            <person name="Pearson M."/>
            <person name="Roberts A."/>
            <person name="Saif S."/>
            <person name="Shea T."/>
            <person name="Shenoy N."/>
            <person name="Sisk P."/>
            <person name="Stolte C."/>
            <person name="Sykes S."/>
            <person name="Walk T."/>
            <person name="White J."/>
            <person name="Yandava C."/>
            <person name="Haas B."/>
            <person name="Nusbaum C."/>
            <person name="Birren B."/>
        </authorList>
    </citation>
    <scope>NUCLEOTIDE SEQUENCE</scope>
    <source>
        <strain evidence="3">ATCC 64411</strain>
    </source>
</reference>
<evidence type="ECO:0000256" key="2">
    <source>
        <dbReference type="SAM" id="MobiDB-lite"/>
    </source>
</evidence>
<evidence type="ECO:0000313" key="4">
    <source>
        <dbReference type="EnsemblFungi" id="MAPG_02910T0"/>
    </source>
</evidence>
<dbReference type="VEuPathDB" id="FungiDB:MAPG_02910"/>
<evidence type="ECO:0000313" key="5">
    <source>
        <dbReference type="Proteomes" id="UP000011715"/>
    </source>
</evidence>